<protein>
    <submittedName>
        <fullName evidence="2">Putative secreted protein</fullName>
    </submittedName>
</protein>
<reference evidence="2" key="1">
    <citation type="submission" date="2018-01" db="EMBL/GenBank/DDBJ databases">
        <title>An insight into the sialome of Amazonian anophelines.</title>
        <authorList>
            <person name="Ribeiro J.M."/>
            <person name="Scarpassa V."/>
            <person name="Calvo E."/>
        </authorList>
    </citation>
    <scope>NUCLEOTIDE SEQUENCE</scope>
    <source>
        <tissue evidence="2">Salivary glands</tissue>
    </source>
</reference>
<evidence type="ECO:0000313" key="2">
    <source>
        <dbReference type="EMBL" id="MBW61913.1"/>
    </source>
</evidence>
<feature type="signal peptide" evidence="1">
    <location>
        <begin position="1"/>
        <end position="30"/>
    </location>
</feature>
<sequence length="94" mass="10459">MNQWTSEKAIFSLLAPFSLFLLEKLQACDGCLPHNLLRAGWAIGVRGNKMKYKVFILAATTPGRPAGARSSNEESCRSSRNCVKTHSFIEQCVR</sequence>
<name>A0A2M4C9B3_9DIPT</name>
<keyword evidence="1" id="KW-0732">Signal</keyword>
<dbReference type="EMBL" id="GGFJ01012772">
    <property type="protein sequence ID" value="MBW61913.1"/>
    <property type="molecule type" value="Transcribed_RNA"/>
</dbReference>
<organism evidence="2">
    <name type="scientific">Anopheles marajoara</name>
    <dbReference type="NCBI Taxonomy" id="58244"/>
    <lineage>
        <taxon>Eukaryota</taxon>
        <taxon>Metazoa</taxon>
        <taxon>Ecdysozoa</taxon>
        <taxon>Arthropoda</taxon>
        <taxon>Hexapoda</taxon>
        <taxon>Insecta</taxon>
        <taxon>Pterygota</taxon>
        <taxon>Neoptera</taxon>
        <taxon>Endopterygota</taxon>
        <taxon>Diptera</taxon>
        <taxon>Nematocera</taxon>
        <taxon>Culicoidea</taxon>
        <taxon>Culicidae</taxon>
        <taxon>Anophelinae</taxon>
        <taxon>Anopheles</taxon>
    </lineage>
</organism>
<evidence type="ECO:0000256" key="1">
    <source>
        <dbReference type="SAM" id="SignalP"/>
    </source>
</evidence>
<accession>A0A2M4C9B3</accession>
<proteinExistence type="predicted"/>
<dbReference type="AlphaFoldDB" id="A0A2M4C9B3"/>
<feature type="chain" id="PRO_5014811566" evidence="1">
    <location>
        <begin position="31"/>
        <end position="94"/>
    </location>
</feature>